<keyword evidence="2" id="KW-1185">Reference proteome</keyword>
<name>A0ACB7TSH0_DIOAL</name>
<evidence type="ECO:0000313" key="2">
    <source>
        <dbReference type="Proteomes" id="UP000827976"/>
    </source>
</evidence>
<reference evidence="2" key="1">
    <citation type="journal article" date="2022" name="Nat. Commun.">
        <title>Chromosome evolution and the genetic basis of agronomically important traits in greater yam.</title>
        <authorList>
            <person name="Bredeson J.V."/>
            <person name="Lyons J.B."/>
            <person name="Oniyinde I.O."/>
            <person name="Okereke N.R."/>
            <person name="Kolade O."/>
            <person name="Nnabue I."/>
            <person name="Nwadili C.O."/>
            <person name="Hribova E."/>
            <person name="Parker M."/>
            <person name="Nwogha J."/>
            <person name="Shu S."/>
            <person name="Carlson J."/>
            <person name="Kariba R."/>
            <person name="Muthemba S."/>
            <person name="Knop K."/>
            <person name="Barton G.J."/>
            <person name="Sherwood A.V."/>
            <person name="Lopez-Montes A."/>
            <person name="Asiedu R."/>
            <person name="Jamnadass R."/>
            <person name="Muchugi A."/>
            <person name="Goodstein D."/>
            <person name="Egesi C.N."/>
            <person name="Featherston J."/>
            <person name="Asfaw A."/>
            <person name="Simpson G.G."/>
            <person name="Dolezel J."/>
            <person name="Hendre P.S."/>
            <person name="Van Deynze A."/>
            <person name="Kumar P.L."/>
            <person name="Obidiegwu J.E."/>
            <person name="Bhattacharjee R."/>
            <person name="Rokhsar D.S."/>
        </authorList>
    </citation>
    <scope>NUCLEOTIDE SEQUENCE [LARGE SCALE GENOMIC DNA]</scope>
    <source>
        <strain evidence="2">cv. TDa95/00328</strain>
    </source>
</reference>
<organism evidence="1 2">
    <name type="scientific">Dioscorea alata</name>
    <name type="common">Purple yam</name>
    <dbReference type="NCBI Taxonomy" id="55571"/>
    <lineage>
        <taxon>Eukaryota</taxon>
        <taxon>Viridiplantae</taxon>
        <taxon>Streptophyta</taxon>
        <taxon>Embryophyta</taxon>
        <taxon>Tracheophyta</taxon>
        <taxon>Spermatophyta</taxon>
        <taxon>Magnoliopsida</taxon>
        <taxon>Liliopsida</taxon>
        <taxon>Dioscoreales</taxon>
        <taxon>Dioscoreaceae</taxon>
        <taxon>Dioscorea</taxon>
    </lineage>
</organism>
<dbReference type="EMBL" id="CM037030">
    <property type="protein sequence ID" value="KAH7650632.1"/>
    <property type="molecule type" value="Genomic_DNA"/>
</dbReference>
<comment type="caution">
    <text evidence="1">The sequence shown here is derived from an EMBL/GenBank/DDBJ whole genome shotgun (WGS) entry which is preliminary data.</text>
</comment>
<evidence type="ECO:0000313" key="1">
    <source>
        <dbReference type="EMBL" id="KAH7650632.1"/>
    </source>
</evidence>
<sequence length="102" mass="13098">MEIVWIERIYNTKKKKKKQWEMMNEDKREVLRHFLHFLSLYCCFLYLLDVYFNYRTIFGYVYLAYECYKTMKLNRPEIEQLRFWCQYWLEVVLMKSRKRSIY</sequence>
<proteinExistence type="predicted"/>
<protein>
    <submittedName>
        <fullName evidence="1">TB2/DP1/HVA22-related protein</fullName>
    </submittedName>
</protein>
<gene>
    <name evidence="1" type="ORF">IHE45_20G002100</name>
</gene>
<accession>A0ACB7TSH0</accession>
<dbReference type="Proteomes" id="UP000827976">
    <property type="component" value="Chromosome 20"/>
</dbReference>